<dbReference type="InterPro" id="IPR015915">
    <property type="entry name" value="Kelch-typ_b-propeller"/>
</dbReference>
<organism evidence="2">
    <name type="scientific">Streptomyces sp. R11</name>
    <dbReference type="NCBI Taxonomy" id="3238625"/>
    <lineage>
        <taxon>Bacteria</taxon>
        <taxon>Bacillati</taxon>
        <taxon>Actinomycetota</taxon>
        <taxon>Actinomycetes</taxon>
        <taxon>Kitasatosporales</taxon>
        <taxon>Streptomycetaceae</taxon>
        <taxon>Streptomyces</taxon>
    </lineage>
</organism>
<accession>A0AB39NDK0</accession>
<sequence>MWLTTPVPGDHQVLADVATGQRGSAWAVGFDQDDPNSDYYGPAAYTYQDAGWKPVTAGLPINTRLDGVDTSDAGVFSVGEEMRYQPDGQPGYHHLAVRWDGSTWHKERVPQPSGADFYSRLVAVDALSSGEAWAVGNSSSYTDDTDRRGVLMHRAASGRWEQIKDPAITAAGDLNAVLALSRRNIWAVGQKAGSYDQPSILRYDGHTWSKADLPELPGDLAILESIAGTPHNLWAVGYTYTQGSGEQPLALHYDGHTWKRVPTPGDSARLTGVTVSGDRAYAVGYATPDTADINLTIGKPTPPGRSKTTSASQPGQISFYGLILTPAGSQPMDTPPQSGSGTLSGIDTDHCGRLWTVGNEDDKDGNNLPYAAHTDASNKR</sequence>
<gene>
    <name evidence="2" type="ORF">AB5J55_43895</name>
</gene>
<feature type="region of interest" description="Disordered" evidence="1">
    <location>
        <begin position="326"/>
        <end position="380"/>
    </location>
</feature>
<dbReference type="Gene3D" id="2.120.10.80">
    <property type="entry name" value="Kelch-type beta propeller"/>
    <property type="match status" value="1"/>
</dbReference>
<dbReference type="SUPFAM" id="SSF50965">
    <property type="entry name" value="Galactose oxidase, central domain"/>
    <property type="match status" value="1"/>
</dbReference>
<proteinExistence type="predicted"/>
<dbReference type="InterPro" id="IPR011043">
    <property type="entry name" value="Gal_Oxase/kelch_b-propeller"/>
</dbReference>
<dbReference type="AlphaFoldDB" id="A0AB39NDK0"/>
<protein>
    <submittedName>
        <fullName evidence="2">Uncharacterized protein</fullName>
    </submittedName>
</protein>
<name>A0AB39NDK0_9ACTN</name>
<evidence type="ECO:0000313" key="2">
    <source>
        <dbReference type="EMBL" id="XDQ16027.1"/>
    </source>
</evidence>
<evidence type="ECO:0000256" key="1">
    <source>
        <dbReference type="SAM" id="MobiDB-lite"/>
    </source>
</evidence>
<feature type="compositionally biased region" description="Polar residues" evidence="1">
    <location>
        <begin position="327"/>
        <end position="345"/>
    </location>
</feature>
<dbReference type="EMBL" id="CP163432">
    <property type="protein sequence ID" value="XDQ16027.1"/>
    <property type="molecule type" value="Genomic_DNA"/>
</dbReference>
<dbReference type="RefSeq" id="WP_369275951.1">
    <property type="nucleotide sequence ID" value="NZ_CP163432.1"/>
</dbReference>
<reference evidence="2" key="1">
    <citation type="submission" date="2024-07" db="EMBL/GenBank/DDBJ databases">
        <authorList>
            <person name="Yu S.T."/>
        </authorList>
    </citation>
    <scope>NUCLEOTIDE SEQUENCE</scope>
    <source>
        <strain evidence="2">R11</strain>
    </source>
</reference>